<protein>
    <submittedName>
        <fullName evidence="2">Uncharacterized protein</fullName>
    </submittedName>
</protein>
<feature type="compositionally biased region" description="Basic and acidic residues" evidence="1">
    <location>
        <begin position="23"/>
        <end position="40"/>
    </location>
</feature>
<reference evidence="2" key="2">
    <citation type="submission" date="2020-11" db="EMBL/GenBank/DDBJ databases">
        <authorList>
            <person name="McCartney M.A."/>
            <person name="Auch B."/>
            <person name="Kono T."/>
            <person name="Mallez S."/>
            <person name="Becker A."/>
            <person name="Gohl D.M."/>
            <person name="Silverstein K.A.T."/>
            <person name="Koren S."/>
            <person name="Bechman K.B."/>
            <person name="Herman A."/>
            <person name="Abrahante J.E."/>
            <person name="Garbe J."/>
        </authorList>
    </citation>
    <scope>NUCLEOTIDE SEQUENCE</scope>
    <source>
        <strain evidence="2">Duluth1</strain>
        <tissue evidence="2">Whole animal</tissue>
    </source>
</reference>
<dbReference type="AlphaFoldDB" id="A0A9D3YGW9"/>
<name>A0A9D3YGW9_DREPO</name>
<feature type="compositionally biased region" description="Basic and acidic residues" evidence="1">
    <location>
        <begin position="1"/>
        <end position="14"/>
    </location>
</feature>
<comment type="caution">
    <text evidence="2">The sequence shown here is derived from an EMBL/GenBank/DDBJ whole genome shotgun (WGS) entry which is preliminary data.</text>
</comment>
<gene>
    <name evidence="2" type="ORF">DPMN_085406</name>
</gene>
<reference evidence="2" key="1">
    <citation type="journal article" date="2019" name="bioRxiv">
        <title>The Genome of the Zebra Mussel, Dreissena polymorpha: A Resource for Invasive Species Research.</title>
        <authorList>
            <person name="McCartney M.A."/>
            <person name="Auch B."/>
            <person name="Kono T."/>
            <person name="Mallez S."/>
            <person name="Zhang Y."/>
            <person name="Obille A."/>
            <person name="Becker A."/>
            <person name="Abrahante J.E."/>
            <person name="Garbe J."/>
            <person name="Badalamenti J.P."/>
            <person name="Herman A."/>
            <person name="Mangelson H."/>
            <person name="Liachko I."/>
            <person name="Sullivan S."/>
            <person name="Sone E.D."/>
            <person name="Koren S."/>
            <person name="Silverstein K.A.T."/>
            <person name="Beckman K.B."/>
            <person name="Gohl D.M."/>
        </authorList>
    </citation>
    <scope>NUCLEOTIDE SEQUENCE</scope>
    <source>
        <strain evidence="2">Duluth1</strain>
        <tissue evidence="2">Whole animal</tissue>
    </source>
</reference>
<evidence type="ECO:0000313" key="3">
    <source>
        <dbReference type="Proteomes" id="UP000828390"/>
    </source>
</evidence>
<feature type="region of interest" description="Disordered" evidence="1">
    <location>
        <begin position="1"/>
        <end position="40"/>
    </location>
</feature>
<dbReference type="CDD" id="cd00303">
    <property type="entry name" value="retropepsin_like"/>
    <property type="match status" value="1"/>
</dbReference>
<sequence length="191" mass="21720">MGIENKEHLVEKGQVDQQLSGRGQEKIVDENNKSDQSERETLKMSTLEADGIKIDSVDIDPNLDKLGNCGNVANDVPEVAIMKTCLYVKEVFEPCVRGSLLVDSGSNVSLLSRKRWECFTNKPKLVPPRRPFIAANGEEIKVIGRCTLPFQIEHMNFEHEFLVGDIAESYGILGMDFWRYSRPQLKYIRKF</sequence>
<dbReference type="EMBL" id="JAIWYP010000016">
    <property type="protein sequence ID" value="KAH3697894.1"/>
    <property type="molecule type" value="Genomic_DNA"/>
</dbReference>
<proteinExistence type="predicted"/>
<keyword evidence="3" id="KW-1185">Reference proteome</keyword>
<accession>A0A9D3YGW9</accession>
<organism evidence="2 3">
    <name type="scientific">Dreissena polymorpha</name>
    <name type="common">Zebra mussel</name>
    <name type="synonym">Mytilus polymorpha</name>
    <dbReference type="NCBI Taxonomy" id="45954"/>
    <lineage>
        <taxon>Eukaryota</taxon>
        <taxon>Metazoa</taxon>
        <taxon>Spiralia</taxon>
        <taxon>Lophotrochozoa</taxon>
        <taxon>Mollusca</taxon>
        <taxon>Bivalvia</taxon>
        <taxon>Autobranchia</taxon>
        <taxon>Heteroconchia</taxon>
        <taxon>Euheterodonta</taxon>
        <taxon>Imparidentia</taxon>
        <taxon>Neoheterodontei</taxon>
        <taxon>Myida</taxon>
        <taxon>Dreissenoidea</taxon>
        <taxon>Dreissenidae</taxon>
        <taxon>Dreissena</taxon>
    </lineage>
</organism>
<dbReference type="InterPro" id="IPR021109">
    <property type="entry name" value="Peptidase_aspartic_dom_sf"/>
</dbReference>
<dbReference type="Proteomes" id="UP000828390">
    <property type="component" value="Unassembled WGS sequence"/>
</dbReference>
<evidence type="ECO:0000256" key="1">
    <source>
        <dbReference type="SAM" id="MobiDB-lite"/>
    </source>
</evidence>
<dbReference type="SUPFAM" id="SSF50630">
    <property type="entry name" value="Acid proteases"/>
    <property type="match status" value="1"/>
</dbReference>
<dbReference type="Gene3D" id="2.40.70.10">
    <property type="entry name" value="Acid Proteases"/>
    <property type="match status" value="1"/>
</dbReference>
<evidence type="ECO:0000313" key="2">
    <source>
        <dbReference type="EMBL" id="KAH3697894.1"/>
    </source>
</evidence>